<accession>A0AAV3YBI3</accession>
<protein>
    <submittedName>
        <fullName evidence="2">Protein yipf</fullName>
    </submittedName>
</protein>
<keyword evidence="3" id="KW-1185">Reference proteome</keyword>
<evidence type="ECO:0000313" key="3">
    <source>
        <dbReference type="Proteomes" id="UP000735302"/>
    </source>
</evidence>
<dbReference type="EMBL" id="BLXT01000663">
    <property type="protein sequence ID" value="GFN79507.1"/>
    <property type="molecule type" value="Genomic_DNA"/>
</dbReference>
<proteinExistence type="predicted"/>
<comment type="caution">
    <text evidence="2">The sequence shown here is derived from an EMBL/GenBank/DDBJ whole genome shotgun (WGS) entry which is preliminary data.</text>
</comment>
<evidence type="ECO:0000313" key="2">
    <source>
        <dbReference type="EMBL" id="GFN79507.1"/>
    </source>
</evidence>
<organism evidence="2 3">
    <name type="scientific">Plakobranchus ocellatus</name>
    <dbReference type="NCBI Taxonomy" id="259542"/>
    <lineage>
        <taxon>Eukaryota</taxon>
        <taxon>Metazoa</taxon>
        <taxon>Spiralia</taxon>
        <taxon>Lophotrochozoa</taxon>
        <taxon>Mollusca</taxon>
        <taxon>Gastropoda</taxon>
        <taxon>Heterobranchia</taxon>
        <taxon>Euthyneura</taxon>
        <taxon>Panpulmonata</taxon>
        <taxon>Sacoglossa</taxon>
        <taxon>Placobranchoidea</taxon>
        <taxon>Plakobranchidae</taxon>
        <taxon>Plakobranchus</taxon>
    </lineage>
</organism>
<sequence length="99" mass="11107">MSGFQQEGEFFQSNFYDNQNYGYDVNSQMQFGQEQQFGEFNYSQGYGGPNQGYEQGYMAPDPNVPYTGSIMTPSSMAFEEKGGPGADNYEDEPPLMEGQ</sequence>
<dbReference type="AlphaFoldDB" id="A0AAV3YBI3"/>
<evidence type="ECO:0000256" key="1">
    <source>
        <dbReference type="SAM" id="MobiDB-lite"/>
    </source>
</evidence>
<dbReference type="Proteomes" id="UP000735302">
    <property type="component" value="Unassembled WGS sequence"/>
</dbReference>
<feature type="compositionally biased region" description="Acidic residues" evidence="1">
    <location>
        <begin position="88"/>
        <end position="99"/>
    </location>
</feature>
<feature type="region of interest" description="Disordered" evidence="1">
    <location>
        <begin position="40"/>
        <end position="99"/>
    </location>
</feature>
<reference evidence="2 3" key="1">
    <citation type="journal article" date="2021" name="Elife">
        <title>Chloroplast acquisition without the gene transfer in kleptoplastic sea slugs, Plakobranchus ocellatus.</title>
        <authorList>
            <person name="Maeda T."/>
            <person name="Takahashi S."/>
            <person name="Yoshida T."/>
            <person name="Shimamura S."/>
            <person name="Takaki Y."/>
            <person name="Nagai Y."/>
            <person name="Toyoda A."/>
            <person name="Suzuki Y."/>
            <person name="Arimoto A."/>
            <person name="Ishii H."/>
            <person name="Satoh N."/>
            <person name="Nishiyama T."/>
            <person name="Hasebe M."/>
            <person name="Maruyama T."/>
            <person name="Minagawa J."/>
            <person name="Obokata J."/>
            <person name="Shigenobu S."/>
        </authorList>
    </citation>
    <scope>NUCLEOTIDE SEQUENCE [LARGE SCALE GENOMIC DNA]</scope>
</reference>
<name>A0AAV3YBI3_9GAST</name>
<gene>
    <name evidence="2" type="ORF">PoB_000601300</name>
</gene>